<organism evidence="2 3">
    <name type="scientific">Abiotrophia defectiva ATCC 49176</name>
    <dbReference type="NCBI Taxonomy" id="592010"/>
    <lineage>
        <taxon>Bacteria</taxon>
        <taxon>Bacillati</taxon>
        <taxon>Bacillota</taxon>
        <taxon>Bacilli</taxon>
        <taxon>Lactobacillales</taxon>
        <taxon>Aerococcaceae</taxon>
        <taxon>Abiotrophia</taxon>
    </lineage>
</organism>
<accession>W1Q3S3</accession>
<keyword evidence="3" id="KW-1185">Reference proteome</keyword>
<dbReference type="STRING" id="592010.GCWU000182_000599"/>
<feature type="transmembrane region" description="Helical" evidence="1">
    <location>
        <begin position="122"/>
        <end position="140"/>
    </location>
</feature>
<name>W1Q3S3_ABIDE</name>
<gene>
    <name evidence="2" type="ORF">GCWU000182_000599</name>
</gene>
<evidence type="ECO:0000313" key="3">
    <source>
        <dbReference type="Proteomes" id="UP000019050"/>
    </source>
</evidence>
<dbReference type="HOGENOM" id="CLU_989096_0_0_9"/>
<feature type="transmembrane region" description="Helical" evidence="1">
    <location>
        <begin position="161"/>
        <end position="180"/>
    </location>
</feature>
<sequence>MTHFGDSVIIKEKKGGTAMEPIVDKAGQERAFALFLVFKVLAGLWIYQNIFNWDFINLPFAAWLLAMAVTWLAWLYQFGSTMRWAYRLEWLGLVVLWGRLLMGLLVPGQGSTKLRTAYEVDLMIRSGVFFLASLIWSHRLKNFAQAWPKSEGVRNKKQVALGRHQLGLAYLQTGMLLYFLVPLLNNLRFGFNNLDWREAALLNGLLVLSAILATVARHGQTWRLYLGLVGVNLLLFCYPFLYWLMMRGGVGVGPAYWRSLVLYLPFAYLSAQSAWLVSKVK</sequence>
<feature type="transmembrane region" description="Helical" evidence="1">
    <location>
        <begin position="90"/>
        <end position="110"/>
    </location>
</feature>
<feature type="transmembrane region" description="Helical" evidence="1">
    <location>
        <begin position="200"/>
        <end position="217"/>
    </location>
</feature>
<evidence type="ECO:0000313" key="2">
    <source>
        <dbReference type="EMBL" id="ESK65865.1"/>
    </source>
</evidence>
<proteinExistence type="predicted"/>
<feature type="transmembrane region" description="Helical" evidence="1">
    <location>
        <begin position="256"/>
        <end position="277"/>
    </location>
</feature>
<dbReference type="AlphaFoldDB" id="W1Q3S3"/>
<keyword evidence="1" id="KW-1133">Transmembrane helix</keyword>
<comment type="caution">
    <text evidence="2">The sequence shown here is derived from an EMBL/GenBank/DDBJ whole genome shotgun (WGS) entry which is preliminary data.</text>
</comment>
<reference evidence="2" key="1">
    <citation type="submission" date="2013-06" db="EMBL/GenBank/DDBJ databases">
        <authorList>
            <person name="Weinstock G."/>
            <person name="Sodergren E."/>
            <person name="Clifton S."/>
            <person name="Fulton L."/>
            <person name="Fulton B."/>
            <person name="Courtney L."/>
            <person name="Fronick C."/>
            <person name="Harrison M."/>
            <person name="Strong C."/>
            <person name="Farmer C."/>
            <person name="Delahaunty K."/>
            <person name="Markovic C."/>
            <person name="Hall O."/>
            <person name="Minx P."/>
            <person name="Tomlinson C."/>
            <person name="Mitreva M."/>
            <person name="Nelson J."/>
            <person name="Hou S."/>
            <person name="Wollam A."/>
            <person name="Pepin K.H."/>
            <person name="Johnson M."/>
            <person name="Bhonagiri V."/>
            <person name="Nash W.E."/>
            <person name="Warren W."/>
            <person name="Chinwalla A."/>
            <person name="Mardis E.R."/>
            <person name="Wilson R.K."/>
        </authorList>
    </citation>
    <scope>NUCLEOTIDE SEQUENCE [LARGE SCALE GENOMIC DNA]</scope>
    <source>
        <strain evidence="2">ATCC 49176</strain>
    </source>
</reference>
<keyword evidence="1" id="KW-0812">Transmembrane</keyword>
<dbReference type="EMBL" id="ACIN03000004">
    <property type="protein sequence ID" value="ESK65865.1"/>
    <property type="molecule type" value="Genomic_DNA"/>
</dbReference>
<feature type="transmembrane region" description="Helical" evidence="1">
    <location>
        <begin position="31"/>
        <end position="48"/>
    </location>
</feature>
<keyword evidence="1" id="KW-0472">Membrane</keyword>
<dbReference type="Proteomes" id="UP000019050">
    <property type="component" value="Unassembled WGS sequence"/>
</dbReference>
<protein>
    <submittedName>
        <fullName evidence="2">Uncharacterized protein</fullName>
    </submittedName>
</protein>
<feature type="transmembrane region" description="Helical" evidence="1">
    <location>
        <begin position="60"/>
        <end position="78"/>
    </location>
</feature>
<feature type="transmembrane region" description="Helical" evidence="1">
    <location>
        <begin position="224"/>
        <end position="244"/>
    </location>
</feature>
<evidence type="ECO:0000256" key="1">
    <source>
        <dbReference type="SAM" id="Phobius"/>
    </source>
</evidence>